<protein>
    <submittedName>
        <fullName evidence="1">Uncharacterized protein</fullName>
    </submittedName>
</protein>
<evidence type="ECO:0000313" key="1">
    <source>
        <dbReference type="EMBL" id="HGM46984.1"/>
    </source>
</evidence>
<dbReference type="EMBL" id="DTBQ01000123">
    <property type="protein sequence ID" value="HGM46984.1"/>
    <property type="molecule type" value="Genomic_DNA"/>
</dbReference>
<accession>A0A7C4H8L6</accession>
<comment type="caution">
    <text evidence="1">The sequence shown here is derived from an EMBL/GenBank/DDBJ whole genome shotgun (WGS) entry which is preliminary data.</text>
</comment>
<organism evidence="1">
    <name type="scientific">Thermofilum pendens</name>
    <dbReference type="NCBI Taxonomy" id="2269"/>
    <lineage>
        <taxon>Archaea</taxon>
        <taxon>Thermoproteota</taxon>
        <taxon>Thermoprotei</taxon>
        <taxon>Thermofilales</taxon>
        <taxon>Thermofilaceae</taxon>
        <taxon>Thermofilum</taxon>
    </lineage>
</organism>
<dbReference type="AlphaFoldDB" id="A0A7C4H8L6"/>
<reference evidence="1" key="1">
    <citation type="journal article" date="2020" name="mSystems">
        <title>Genome- and Community-Level Interaction Insights into Carbon Utilization and Element Cycling Functions of Hydrothermarchaeota in Hydrothermal Sediment.</title>
        <authorList>
            <person name="Zhou Z."/>
            <person name="Liu Y."/>
            <person name="Xu W."/>
            <person name="Pan J."/>
            <person name="Luo Z.H."/>
            <person name="Li M."/>
        </authorList>
    </citation>
    <scope>NUCLEOTIDE SEQUENCE</scope>
    <source>
        <strain evidence="1">SpSt-649</strain>
    </source>
</reference>
<name>A0A7C4H8L6_THEPE</name>
<gene>
    <name evidence="1" type="ORF">ENU21_04460</name>
</gene>
<sequence>MRYRLLLYLPEPLTSPTLPLLLREEGGWTIALLDDHLKPVRCYAGLANPVACGEPFPELRGEELLVTGGAAAEVIASQLGAVYVDERLARLADVFHPGITGSLHAAVLEVLGRRGESPILRDTMLIVLPGSHMRAWAVGLASKLEGGRASLKALFSFSEKLVTRYRFGESWEPIKRFGSWWSVPWHMVFSLGRNLRRALEVVVERPVERLPGTLAAKDPEELVEEAARAAESRYTAPLGRRSPRKAIVYIDEELYKPQGGYVAVVVSKNYQRRVIARWYFNRKFELVGFDSTPPEAVSNVDAEIAVGDVPREVQARLTSAGAILVTRAAVLSPARIEDYIAIKAVRWYENAAL</sequence>
<proteinExistence type="predicted"/>